<accession>A0A6N2R3F2</accession>
<keyword evidence="1" id="KW-0812">Transmembrane</keyword>
<feature type="transmembrane region" description="Helical" evidence="1">
    <location>
        <begin position="12"/>
        <end position="31"/>
    </location>
</feature>
<evidence type="ECO:0000256" key="1">
    <source>
        <dbReference type="SAM" id="Phobius"/>
    </source>
</evidence>
<keyword evidence="1" id="KW-1133">Transmembrane helix</keyword>
<name>A0A6N2R3F2_9BACE</name>
<dbReference type="AlphaFoldDB" id="A0A6N2R3F2"/>
<reference evidence="2" key="1">
    <citation type="submission" date="2019-11" db="EMBL/GenBank/DDBJ databases">
        <authorList>
            <person name="Feng L."/>
        </authorList>
    </citation>
    <scope>NUCLEOTIDE SEQUENCE</scope>
    <source>
        <strain evidence="2">BfaecisLFYP10</strain>
    </source>
</reference>
<proteinExistence type="predicted"/>
<keyword evidence="1" id="KW-0472">Membrane</keyword>
<sequence>MSQIKYSKVDNLSFMLRLKIISGYIPLLLLFKHHYRFSMTGIQKNGKFGA</sequence>
<gene>
    <name evidence="2" type="ORF">BFLFYP10_05081</name>
</gene>
<dbReference type="EMBL" id="CACRSZ010000004">
    <property type="protein sequence ID" value="VYS75583.1"/>
    <property type="molecule type" value="Genomic_DNA"/>
</dbReference>
<organism evidence="2">
    <name type="scientific">Bacteroides faecis</name>
    <dbReference type="NCBI Taxonomy" id="674529"/>
    <lineage>
        <taxon>Bacteria</taxon>
        <taxon>Pseudomonadati</taxon>
        <taxon>Bacteroidota</taxon>
        <taxon>Bacteroidia</taxon>
        <taxon>Bacteroidales</taxon>
        <taxon>Bacteroidaceae</taxon>
        <taxon>Bacteroides</taxon>
    </lineage>
</organism>
<protein>
    <submittedName>
        <fullName evidence="2">Uncharacterized protein</fullName>
    </submittedName>
</protein>
<evidence type="ECO:0000313" key="2">
    <source>
        <dbReference type="EMBL" id="VYS75583.1"/>
    </source>
</evidence>